<keyword evidence="3" id="KW-1185">Reference proteome</keyword>
<gene>
    <name evidence="2" type="ORF">GCM10022214_25970</name>
</gene>
<proteinExistence type="predicted"/>
<sequence length="92" mass="10632">MDDSYHHPSRPPRATVTVSPPHDRRARRGDVSPPAVGAHHPDEPVQPPRRPPLPPGAERRRVRFDRHLDARAREPVVKEWRDYLRTVPFTTV</sequence>
<name>A0ABP7VLS8_9ACTN</name>
<comment type="caution">
    <text evidence="2">The sequence shown here is derived from an EMBL/GenBank/DDBJ whole genome shotgun (WGS) entry which is preliminary data.</text>
</comment>
<reference evidence="3" key="1">
    <citation type="journal article" date="2019" name="Int. J. Syst. Evol. Microbiol.">
        <title>The Global Catalogue of Microorganisms (GCM) 10K type strain sequencing project: providing services to taxonomists for standard genome sequencing and annotation.</title>
        <authorList>
            <consortium name="The Broad Institute Genomics Platform"/>
            <consortium name="The Broad Institute Genome Sequencing Center for Infectious Disease"/>
            <person name="Wu L."/>
            <person name="Ma J."/>
        </authorList>
    </citation>
    <scope>NUCLEOTIDE SEQUENCE [LARGE SCALE GENOMIC DNA]</scope>
    <source>
        <strain evidence="3">JCM 16702</strain>
    </source>
</reference>
<organism evidence="2 3">
    <name type="scientific">Actinomadura miaoliensis</name>
    <dbReference type="NCBI Taxonomy" id="430685"/>
    <lineage>
        <taxon>Bacteria</taxon>
        <taxon>Bacillati</taxon>
        <taxon>Actinomycetota</taxon>
        <taxon>Actinomycetes</taxon>
        <taxon>Streptosporangiales</taxon>
        <taxon>Thermomonosporaceae</taxon>
        <taxon>Actinomadura</taxon>
    </lineage>
</organism>
<protein>
    <submittedName>
        <fullName evidence="2">Uncharacterized protein</fullName>
    </submittedName>
</protein>
<evidence type="ECO:0000313" key="3">
    <source>
        <dbReference type="Proteomes" id="UP001500683"/>
    </source>
</evidence>
<accession>A0ABP7VLS8</accession>
<evidence type="ECO:0000313" key="2">
    <source>
        <dbReference type="EMBL" id="GAA4069535.1"/>
    </source>
</evidence>
<dbReference type="Proteomes" id="UP001500683">
    <property type="component" value="Unassembled WGS sequence"/>
</dbReference>
<evidence type="ECO:0000256" key="1">
    <source>
        <dbReference type="SAM" id="MobiDB-lite"/>
    </source>
</evidence>
<feature type="compositionally biased region" description="Pro residues" evidence="1">
    <location>
        <begin position="44"/>
        <end position="55"/>
    </location>
</feature>
<feature type="region of interest" description="Disordered" evidence="1">
    <location>
        <begin position="1"/>
        <end position="62"/>
    </location>
</feature>
<dbReference type="EMBL" id="BAAAZG010000016">
    <property type="protein sequence ID" value="GAA4069535.1"/>
    <property type="molecule type" value="Genomic_DNA"/>
</dbReference>